<dbReference type="GeneID" id="5659057"/>
<evidence type="ECO:0000313" key="2">
    <source>
        <dbReference type="EMBL" id="ABT14778.1"/>
    </source>
</evidence>
<dbReference type="EMBL" id="DQ491002">
    <property type="protein sequence ID" value="ABT15111.1"/>
    <property type="molecule type" value="Genomic_DNA"/>
</dbReference>
<evidence type="ECO:0000313" key="3">
    <source>
        <dbReference type="EMBL" id="ABT15111.1"/>
    </source>
</evidence>
<dbReference type="KEGG" id="vg:5658963"/>
<evidence type="ECO:0000313" key="4">
    <source>
        <dbReference type="Proteomes" id="UP000202419"/>
    </source>
</evidence>
<name>A7IVV6_PBCVN</name>
<dbReference type="GeneID" id="5658963"/>
<dbReference type="RefSeq" id="YP_001497908.1">
    <property type="nucleotide sequence ID" value="NC_009898.1"/>
</dbReference>
<evidence type="ECO:0000313" key="1">
    <source>
        <dbReference type="EMBL" id="ABT14480.1"/>
    </source>
</evidence>
<dbReference type="RefSeq" id="YP_001497575.1">
    <property type="nucleotide sequence ID" value="NC_009898.1"/>
</dbReference>
<dbReference type="GeneID" id="5659049"/>
<dbReference type="RefSeq" id="YP_001497277.1">
    <property type="nucleotide sequence ID" value="NC_009898.1"/>
</dbReference>
<accession>A7IVV6</accession>
<reference evidence="1 4" key="1">
    <citation type="journal article" date="2007" name="Virology">
        <title>Sequence and annotation of the 369-kb NY-2A and the 345-kb AR158 viruses that infect Chlorella NC64A.</title>
        <authorList>
            <person name="Fitzgerald L.A."/>
            <person name="Graves M.V."/>
            <person name="Li X."/>
            <person name="Feldblyum T."/>
            <person name="Nierman W.C."/>
            <person name="Van Etten J.L."/>
        </authorList>
    </citation>
    <scope>NUCLEOTIDE SEQUENCE [LARGE SCALE GENOMIC DNA]</scope>
    <source>
        <strain evidence="1 4">NY-2A</strain>
    </source>
</reference>
<gene>
    <name evidence="1" type="primary">b081R</name>
    <name evidence="2" type="synonym">b379R</name>
    <name evidence="3" type="synonym">B712R</name>
    <name evidence="1" type="ORF">NY2A_b081R</name>
    <name evidence="2" type="ORF">NY2A_b379R</name>
    <name evidence="3" type="ORF">NY2A_B712R</name>
</gene>
<dbReference type="EMBL" id="DQ491002">
    <property type="protein sequence ID" value="ABT14778.1"/>
    <property type="molecule type" value="Genomic_DNA"/>
</dbReference>
<dbReference type="EMBL" id="DQ491002">
    <property type="protein sequence ID" value="ABT14480.1"/>
    <property type="molecule type" value="Genomic_DNA"/>
</dbReference>
<proteinExistence type="predicted"/>
<sequence>MDISMRMQSAIKTFILSESSSTFSPWKIRLSTSSTCFRSPLLSGMFENRITFDTTLSDTSQKSIMTDIEHVVVRLGFQRLRNVLRF</sequence>
<dbReference type="KEGG" id="vg:5659049"/>
<dbReference type="KEGG" id="vg:5659057"/>
<organism evidence="1 4">
    <name type="scientific">Paramecium bursaria Chlorella virus NY2A</name>
    <name type="common">PBCV-NY2A</name>
    <dbReference type="NCBI Taxonomy" id="46021"/>
    <lineage>
        <taxon>Viruses</taxon>
        <taxon>Varidnaviria</taxon>
        <taxon>Bamfordvirae</taxon>
        <taxon>Nucleocytoviricota</taxon>
        <taxon>Megaviricetes</taxon>
        <taxon>Algavirales</taxon>
        <taxon>Phycodnaviridae</taxon>
        <taxon>Chlorovirus</taxon>
        <taxon>Chlorovirus americanus</taxon>
    </lineage>
</organism>
<keyword evidence="4" id="KW-1185">Reference proteome</keyword>
<protein>
    <submittedName>
        <fullName evidence="3">Uncharacterized protein B712R</fullName>
    </submittedName>
    <submittedName>
        <fullName evidence="1">Uncharacterized protein b081R</fullName>
    </submittedName>
    <submittedName>
        <fullName evidence="2">Uncharacterized protein b379R</fullName>
    </submittedName>
</protein>
<organismHost>
    <name type="scientific">Chlorella</name>
    <dbReference type="NCBI Taxonomy" id="3071"/>
</organismHost>
<dbReference type="Proteomes" id="UP000202419">
    <property type="component" value="Segment"/>
</dbReference>
<reference evidence="1" key="2">
    <citation type="submission" date="2010-04" db="EMBL/GenBank/DDBJ databases">
        <authorList>
            <person name="Van Etten J.L."/>
            <person name="Fitzgerald L."/>
            <person name="Gurnon J.R."/>
            <person name="Graves M.V."/>
            <person name="Li X."/>
            <person name="Feldblyum T."/>
            <person name="Nierman W."/>
        </authorList>
    </citation>
    <scope>NUCLEOTIDE SEQUENCE</scope>
    <source>
        <strain evidence="1">NY-2A</strain>
    </source>
</reference>